<organism evidence="1 2">
    <name type="scientific">Actinomadura meridiana</name>
    <dbReference type="NCBI Taxonomy" id="559626"/>
    <lineage>
        <taxon>Bacteria</taxon>
        <taxon>Bacillati</taxon>
        <taxon>Actinomycetota</taxon>
        <taxon>Actinomycetes</taxon>
        <taxon>Streptosporangiales</taxon>
        <taxon>Thermomonosporaceae</taxon>
        <taxon>Actinomadura</taxon>
    </lineage>
</organism>
<name>A0ABP8BSE8_9ACTN</name>
<gene>
    <name evidence="1" type="ORF">GCM10022254_04850</name>
</gene>
<evidence type="ECO:0000313" key="1">
    <source>
        <dbReference type="EMBL" id="GAA4224726.1"/>
    </source>
</evidence>
<keyword evidence="2" id="KW-1185">Reference proteome</keyword>
<proteinExistence type="predicted"/>
<evidence type="ECO:0000313" key="2">
    <source>
        <dbReference type="Proteomes" id="UP001501710"/>
    </source>
</evidence>
<accession>A0ABP8BSE8</accession>
<dbReference type="Proteomes" id="UP001501710">
    <property type="component" value="Unassembled WGS sequence"/>
</dbReference>
<sequence length="55" mass="5928">MVADTAVSVPTRNIADPAPTMPRLWKEFMPGTVEARLALSTEPMTSRENGPMSPA</sequence>
<protein>
    <submittedName>
        <fullName evidence="1">Uncharacterized protein</fullName>
    </submittedName>
</protein>
<dbReference type="EMBL" id="BAABAS010000003">
    <property type="protein sequence ID" value="GAA4224726.1"/>
    <property type="molecule type" value="Genomic_DNA"/>
</dbReference>
<reference evidence="2" key="1">
    <citation type="journal article" date="2019" name="Int. J. Syst. Evol. Microbiol.">
        <title>The Global Catalogue of Microorganisms (GCM) 10K type strain sequencing project: providing services to taxonomists for standard genome sequencing and annotation.</title>
        <authorList>
            <consortium name="The Broad Institute Genomics Platform"/>
            <consortium name="The Broad Institute Genome Sequencing Center for Infectious Disease"/>
            <person name="Wu L."/>
            <person name="Ma J."/>
        </authorList>
    </citation>
    <scope>NUCLEOTIDE SEQUENCE [LARGE SCALE GENOMIC DNA]</scope>
    <source>
        <strain evidence="2">JCM 17440</strain>
    </source>
</reference>
<comment type="caution">
    <text evidence="1">The sequence shown here is derived from an EMBL/GenBank/DDBJ whole genome shotgun (WGS) entry which is preliminary data.</text>
</comment>